<keyword evidence="11" id="KW-0675">Receptor</keyword>
<proteinExistence type="inferred from homology"/>
<organism evidence="11 12">
    <name type="scientific">Zhongshania aquimaris</name>
    <dbReference type="NCBI Taxonomy" id="2857107"/>
    <lineage>
        <taxon>Bacteria</taxon>
        <taxon>Pseudomonadati</taxon>
        <taxon>Pseudomonadota</taxon>
        <taxon>Gammaproteobacteria</taxon>
        <taxon>Cellvibrionales</taxon>
        <taxon>Spongiibacteraceae</taxon>
        <taxon>Zhongshania</taxon>
    </lineage>
</organism>
<evidence type="ECO:0000259" key="10">
    <source>
        <dbReference type="SMART" id="SM00965"/>
    </source>
</evidence>
<dbReference type="Pfam" id="PF00593">
    <property type="entry name" value="TonB_dep_Rec_b-barrel"/>
    <property type="match status" value="1"/>
</dbReference>
<evidence type="ECO:0000313" key="11">
    <source>
        <dbReference type="EMBL" id="MBW2942165.1"/>
    </source>
</evidence>
<feature type="region of interest" description="Disordered" evidence="8">
    <location>
        <begin position="108"/>
        <end position="131"/>
    </location>
</feature>
<keyword evidence="3 7" id="KW-0798">TonB box</keyword>
<feature type="compositionally biased region" description="Low complexity" evidence="8">
    <location>
        <begin position="116"/>
        <end position="125"/>
    </location>
</feature>
<protein>
    <submittedName>
        <fullName evidence="11">TonB-dependent receptor</fullName>
    </submittedName>
</protein>
<accession>A0ABS6VV00</accession>
<keyword evidence="2" id="KW-0406">Ion transport</keyword>
<dbReference type="Proteomes" id="UP001166291">
    <property type="component" value="Unassembled WGS sequence"/>
</dbReference>
<dbReference type="InterPro" id="IPR000531">
    <property type="entry name" value="Beta-barrel_TonB"/>
</dbReference>
<sequence>MKLIKPDLINRWQWGRKPRLGACSMLAAASVLSAASTFAQVEKFDIDLNYRLLENALIELSRQTGAGVFAAGEKVKAIQVTPLSGNMSVEEALEKLLQGTGLKYDKNDDGSYIIQESPESSSPSSKEQTRRGVEEVIVTARKREESVQDIPIAISAFSAEDLRNAGIRNLSDMEGIVPGLNMGGGGNGVKKDSNPFIRGVGQRETKVTLDPAVGTYIDGIYLARTQGSLIDTVGVESVEVLRGPQGTLFGKNTTGGAINITTKKPHQDFGASVDVTVGNYGRSDAVVMINGPLVEEQLLGRLTIGAKNSDGYFTNVVDNTKWGDDNRITAIGQLRWYANNDLMFDFLAERTKVRETPRPQKCKFARDDGFYSQIVESTDFRRMANGNPTFGELCAESESLPDNKFSSDFSKNSEGIGKQGRYWVDTATLGLTGTWDIGDLGAVNNAQIKSISSWRKVDLIADEDLDGVGAEYLLRVQPSFTETTQMSQEFQFTGSTLDDRLFFSTGLYYFEEETPKDDIIRAAGYAWAPNQNGNDFIVSANEPTLERLETDNSSLAWYGQLDFNITEQLKLTAGLRYTEEKRSSTYSKAYAKQSSLGYGNRTVSLPYFYEFDGCPTACNFRNDMPGMTSVFDWDFISFASDSLSTNDRAWTPLLSLQYVLGDLSEQFGLDDAMAYITYSEGFHAGGVTAGAVDDEAEDVTFEFGSDGSVTLARTSPGAGAEDPITFDPEKVKNYEVGLKLQAIDKRVQANMAVFYMDYTDMQVTSTANRAGLPIPFVENVGSSVISGFEGEFIFLPTNNWRILANASYTNADMKEWEAQKLILNAFDGSVSEIASETRDDEPLPRVPRWQAYFMSDYTIPFSDGSLITPSVSARYVSEVYHGFDRGSFLYGKDTVTSDPVTMVDARVTYLSPDQRFEIALWGKNLTNKTDYLVGGIPLVDVTGAMGQVYANPRTFGLEMTYRFGAE</sequence>
<keyword evidence="1 6" id="KW-0813">Transport</keyword>
<evidence type="ECO:0000256" key="4">
    <source>
        <dbReference type="ARBA" id="ARBA00023136"/>
    </source>
</evidence>
<dbReference type="InterPro" id="IPR012910">
    <property type="entry name" value="Plug_dom"/>
</dbReference>
<dbReference type="PANTHER" id="PTHR32552:SF81">
    <property type="entry name" value="TONB-DEPENDENT OUTER MEMBRANE RECEPTOR"/>
    <property type="match status" value="1"/>
</dbReference>
<comment type="similarity">
    <text evidence="6 7">Belongs to the TonB-dependent receptor family.</text>
</comment>
<evidence type="ECO:0000256" key="6">
    <source>
        <dbReference type="PROSITE-ProRule" id="PRU01360"/>
    </source>
</evidence>
<dbReference type="PANTHER" id="PTHR32552">
    <property type="entry name" value="FERRICHROME IRON RECEPTOR-RELATED"/>
    <property type="match status" value="1"/>
</dbReference>
<comment type="subcellular location">
    <subcellularLocation>
        <location evidence="6">Cell outer membrane</location>
        <topology evidence="6">Multi-pass membrane protein</topology>
    </subcellularLocation>
</comment>
<gene>
    <name evidence="11" type="ORF">KXJ70_15320</name>
</gene>
<evidence type="ECO:0000256" key="3">
    <source>
        <dbReference type="ARBA" id="ARBA00023077"/>
    </source>
</evidence>
<keyword evidence="9" id="KW-0732">Signal</keyword>
<comment type="caution">
    <text evidence="11">The sequence shown here is derived from an EMBL/GenBank/DDBJ whole genome shotgun (WGS) entry which is preliminary data.</text>
</comment>
<evidence type="ECO:0000256" key="2">
    <source>
        <dbReference type="ARBA" id="ARBA00023065"/>
    </source>
</evidence>
<dbReference type="RefSeq" id="WP_219044402.1">
    <property type="nucleotide sequence ID" value="NZ_JAHWDQ010000004.1"/>
</dbReference>
<keyword evidence="6" id="KW-0812">Transmembrane</keyword>
<evidence type="ECO:0000313" key="12">
    <source>
        <dbReference type="Proteomes" id="UP001166291"/>
    </source>
</evidence>
<dbReference type="InterPro" id="IPR039426">
    <property type="entry name" value="TonB-dep_rcpt-like"/>
</dbReference>
<dbReference type="Pfam" id="PF07715">
    <property type="entry name" value="Plug"/>
    <property type="match status" value="1"/>
</dbReference>
<dbReference type="SMART" id="SM00965">
    <property type="entry name" value="STN"/>
    <property type="match status" value="1"/>
</dbReference>
<dbReference type="EMBL" id="JAHWDQ010000004">
    <property type="protein sequence ID" value="MBW2942165.1"/>
    <property type="molecule type" value="Genomic_DNA"/>
</dbReference>
<feature type="signal peptide" evidence="9">
    <location>
        <begin position="1"/>
        <end position="39"/>
    </location>
</feature>
<evidence type="ECO:0000256" key="8">
    <source>
        <dbReference type="SAM" id="MobiDB-lite"/>
    </source>
</evidence>
<keyword evidence="12" id="KW-1185">Reference proteome</keyword>
<evidence type="ECO:0000256" key="1">
    <source>
        <dbReference type="ARBA" id="ARBA00022448"/>
    </source>
</evidence>
<evidence type="ECO:0000256" key="9">
    <source>
        <dbReference type="SAM" id="SignalP"/>
    </source>
</evidence>
<dbReference type="InterPro" id="IPR011662">
    <property type="entry name" value="Secretin/TonB_short_N"/>
</dbReference>
<feature type="domain" description="Secretin/TonB short N-terminal" evidence="10">
    <location>
        <begin position="66"/>
        <end position="117"/>
    </location>
</feature>
<evidence type="ECO:0000256" key="5">
    <source>
        <dbReference type="ARBA" id="ARBA00023237"/>
    </source>
</evidence>
<keyword evidence="4 6" id="KW-0472">Membrane</keyword>
<dbReference type="Pfam" id="PF07660">
    <property type="entry name" value="STN"/>
    <property type="match status" value="1"/>
</dbReference>
<reference evidence="11" key="1">
    <citation type="submission" date="2021-07" db="EMBL/GenBank/DDBJ databases">
        <title>Zhongshania sp. CAU 1632 isolated from seawater.</title>
        <authorList>
            <person name="Kim W."/>
        </authorList>
    </citation>
    <scope>NUCLEOTIDE SEQUENCE</scope>
    <source>
        <strain evidence="11">CAU 1632</strain>
    </source>
</reference>
<dbReference type="PROSITE" id="PS52016">
    <property type="entry name" value="TONB_DEPENDENT_REC_3"/>
    <property type="match status" value="1"/>
</dbReference>
<keyword evidence="5 6" id="KW-0998">Cell outer membrane</keyword>
<evidence type="ECO:0000256" key="7">
    <source>
        <dbReference type="RuleBase" id="RU003357"/>
    </source>
</evidence>
<keyword evidence="6" id="KW-1134">Transmembrane beta strand</keyword>
<name>A0ABS6VV00_9GAMM</name>
<feature type="chain" id="PRO_5046704088" evidence="9">
    <location>
        <begin position="40"/>
        <end position="966"/>
    </location>
</feature>